<dbReference type="GO" id="GO:0051287">
    <property type="term" value="F:NAD binding"/>
    <property type="evidence" value="ECO:0007669"/>
    <property type="project" value="InterPro"/>
</dbReference>
<keyword evidence="19" id="KW-1185">Reference proteome</keyword>
<dbReference type="InterPro" id="IPR006366">
    <property type="entry name" value="CobA/CysG_C"/>
</dbReference>
<comment type="similarity">
    <text evidence="2">Belongs to the precorrin methyltransferase family.</text>
</comment>
<feature type="domain" description="Tetrapyrrole methylase" evidence="15">
    <location>
        <begin position="237"/>
        <end position="448"/>
    </location>
</feature>
<feature type="domain" description="Siroheme synthase central" evidence="17">
    <location>
        <begin position="139"/>
        <end position="164"/>
    </location>
</feature>
<dbReference type="OrthoDB" id="9815856at2"/>
<dbReference type="Pfam" id="PF10414">
    <property type="entry name" value="CysG_dimeriser"/>
    <property type="match status" value="1"/>
</dbReference>
<dbReference type="InterPro" id="IPR000878">
    <property type="entry name" value="4pyrrol_Mease"/>
</dbReference>
<dbReference type="PANTHER" id="PTHR45790">
    <property type="entry name" value="SIROHEME SYNTHASE-RELATED"/>
    <property type="match status" value="1"/>
</dbReference>
<dbReference type="Proteomes" id="UP000241808">
    <property type="component" value="Unassembled WGS sequence"/>
</dbReference>
<comment type="pathway">
    <text evidence="1">Porphyrin-containing compound metabolism; siroheme biosynthesis; sirohydrochlorin from precorrin-2: step 1/1.</text>
</comment>
<reference evidence="18 19" key="1">
    <citation type="submission" date="2018-04" db="EMBL/GenBank/DDBJ databases">
        <title>Genomic Encyclopedia of Archaeal and Bacterial Type Strains, Phase II (KMG-II): from individual species to whole genera.</title>
        <authorList>
            <person name="Goeker M."/>
        </authorList>
    </citation>
    <scope>NUCLEOTIDE SEQUENCE [LARGE SCALE GENOMIC DNA]</scope>
    <source>
        <strain evidence="18 19">DSM 25521</strain>
    </source>
</reference>
<dbReference type="GO" id="GO:0043115">
    <property type="term" value="F:precorrin-2 dehydrogenase activity"/>
    <property type="evidence" value="ECO:0007669"/>
    <property type="project" value="UniProtKB-EC"/>
</dbReference>
<dbReference type="InterPro" id="IPR019478">
    <property type="entry name" value="Sirohaem_synthase_dimer_dom"/>
</dbReference>
<dbReference type="GO" id="GO:0019354">
    <property type="term" value="P:siroheme biosynthetic process"/>
    <property type="evidence" value="ECO:0007669"/>
    <property type="project" value="UniProtKB-UniPathway"/>
</dbReference>
<evidence type="ECO:0000256" key="1">
    <source>
        <dbReference type="ARBA" id="ARBA00005010"/>
    </source>
</evidence>
<sequence>MSTPAVPRPTEPPRIGALATLPLFHKLGGRRVVLAGDGEGAVWKAELLGSTGADLHVFSPHAAGRFRPLAERGDLAITLHARAWTPEDLTGAALVVAEAESDEEAEAFVAAGHAAGAVVNVIDRPAYCDAQFGALVNRSPLIVAISTDGAAPVFGQAIRARIESLLPRSLKAWAEAARDWRPAVQAREASFAVRRAFWQLFTDRALADAGRAPTDADRDELLAGLDRLDAAPPAGRVLLVGAGPGDPDLLTLKALRALQSADVILHDNLVAPAILELARREVRRVAVGKIGHGPSVLQEDINDLLVSLAREGKTVVRLKSGDPGIFGRAGEEIAACREAGIPVTIVPGITSAQGAAASLGLSLTDRAHAQRLQFITGHGRDGRLPASIRWCAVADPTVTTVVYMPRRTARAFTDAAMVNGLSPETPAVAVAWATRDNEARISGTAATIAERLATLPEGAPVILIIGEASRLDSAAGTHVLPQEAMRETSRHDAADVPLPSSIGVARKQVQLAE</sequence>
<protein>
    <submittedName>
        <fullName evidence="18">Uroporphyrin-III C-methyltransferase/precorrin-2 dehydrogenase/sirohydrochlorin ferrochelatase</fullName>
    </submittedName>
</protein>
<feature type="active site" description="Proton donor" evidence="14">
    <location>
        <position position="289"/>
    </location>
</feature>
<evidence type="ECO:0000256" key="9">
    <source>
        <dbReference type="ARBA" id="ARBA00023239"/>
    </source>
</evidence>
<dbReference type="Gene3D" id="3.30.160.110">
    <property type="entry name" value="Siroheme synthase, domain 2"/>
    <property type="match status" value="1"/>
</dbReference>
<dbReference type="EMBL" id="PZZL01000004">
    <property type="protein sequence ID" value="PTM57241.1"/>
    <property type="molecule type" value="Genomic_DNA"/>
</dbReference>
<evidence type="ECO:0000256" key="10">
    <source>
        <dbReference type="ARBA" id="ARBA00023244"/>
    </source>
</evidence>
<dbReference type="PIRSF" id="PIRSF036426">
    <property type="entry name" value="Sirohaem_synth"/>
    <property type="match status" value="1"/>
</dbReference>
<accession>A0A2T4Z5S8</accession>
<feature type="active site" description="Proton acceptor" evidence="14">
    <location>
        <position position="267"/>
    </location>
</feature>
<evidence type="ECO:0000313" key="18">
    <source>
        <dbReference type="EMBL" id="PTM57241.1"/>
    </source>
</evidence>
<dbReference type="GO" id="GO:0032259">
    <property type="term" value="P:methylation"/>
    <property type="evidence" value="ECO:0007669"/>
    <property type="project" value="UniProtKB-KW"/>
</dbReference>
<dbReference type="GO" id="GO:0004851">
    <property type="term" value="F:uroporphyrin-III C-methyltransferase activity"/>
    <property type="evidence" value="ECO:0007669"/>
    <property type="project" value="InterPro"/>
</dbReference>
<feature type="domain" description="Sirohaem synthase dimerisation" evidence="16">
    <location>
        <begin position="170"/>
        <end position="213"/>
    </location>
</feature>
<evidence type="ECO:0000256" key="5">
    <source>
        <dbReference type="ARBA" id="ARBA00022679"/>
    </source>
</evidence>
<evidence type="ECO:0000259" key="15">
    <source>
        <dbReference type="Pfam" id="PF00590"/>
    </source>
</evidence>
<dbReference type="InterPro" id="IPR028281">
    <property type="entry name" value="Sirohaem_synthase_central"/>
</dbReference>
<evidence type="ECO:0000313" key="19">
    <source>
        <dbReference type="Proteomes" id="UP000241808"/>
    </source>
</evidence>
<evidence type="ECO:0000259" key="16">
    <source>
        <dbReference type="Pfam" id="PF10414"/>
    </source>
</evidence>
<dbReference type="Pfam" id="PF00590">
    <property type="entry name" value="TP_methylase"/>
    <property type="match status" value="1"/>
</dbReference>
<dbReference type="InterPro" id="IPR014777">
    <property type="entry name" value="4pyrrole_Mease_sub1"/>
</dbReference>
<keyword evidence="5 18" id="KW-0808">Transferase</keyword>
<proteinExistence type="inferred from homology"/>
<evidence type="ECO:0000256" key="7">
    <source>
        <dbReference type="ARBA" id="ARBA00023002"/>
    </source>
</evidence>
<dbReference type="InterPro" id="IPR014776">
    <property type="entry name" value="4pyrrole_Mease_sub2"/>
</dbReference>
<dbReference type="PROSITE" id="PS00839">
    <property type="entry name" value="SUMT_1"/>
    <property type="match status" value="1"/>
</dbReference>
<dbReference type="NCBIfam" id="TIGR01470">
    <property type="entry name" value="cysG_Nterm"/>
    <property type="match status" value="1"/>
</dbReference>
<keyword evidence="7" id="KW-0560">Oxidoreductase</keyword>
<dbReference type="GO" id="GO:0051266">
    <property type="term" value="F:sirohydrochlorin ferrochelatase activity"/>
    <property type="evidence" value="ECO:0007669"/>
    <property type="project" value="InterPro"/>
</dbReference>
<name>A0A2T4Z5S8_9HYPH</name>
<keyword evidence="11" id="KW-0511">Multifunctional enzyme</keyword>
<evidence type="ECO:0000256" key="13">
    <source>
        <dbReference type="ARBA" id="ARBA00047561"/>
    </source>
</evidence>
<dbReference type="GO" id="GO:0009236">
    <property type="term" value="P:cobalamin biosynthetic process"/>
    <property type="evidence" value="ECO:0007669"/>
    <property type="project" value="UniProtKB-KW"/>
</dbReference>
<dbReference type="SUPFAM" id="SSF51735">
    <property type="entry name" value="NAD(P)-binding Rossmann-fold domains"/>
    <property type="match status" value="1"/>
</dbReference>
<dbReference type="AlphaFoldDB" id="A0A2T4Z5S8"/>
<dbReference type="NCBIfam" id="TIGR01469">
    <property type="entry name" value="cobA_cysG_Cterm"/>
    <property type="match status" value="1"/>
</dbReference>
<dbReference type="InterPro" id="IPR050161">
    <property type="entry name" value="Siro_Cobalamin_biosynth"/>
</dbReference>
<dbReference type="UniPathway" id="UPA00262">
    <property type="reaction ID" value="UER00211"/>
</dbReference>
<dbReference type="NCBIfam" id="NF004790">
    <property type="entry name" value="PRK06136.1"/>
    <property type="match status" value="1"/>
</dbReference>
<evidence type="ECO:0000256" key="6">
    <source>
        <dbReference type="ARBA" id="ARBA00022691"/>
    </source>
</evidence>
<dbReference type="InterPro" id="IPR012409">
    <property type="entry name" value="Sirohaem_synth"/>
</dbReference>
<gene>
    <name evidence="18" type="ORF">C8P69_104291</name>
</gene>
<comment type="pathway">
    <text evidence="12">Porphyrin-containing compound metabolism; siroheme biosynthesis; precorrin-2 from uroporphyrinogen III: step 1/1.</text>
</comment>
<dbReference type="Pfam" id="PF13241">
    <property type="entry name" value="NAD_binding_7"/>
    <property type="match status" value="1"/>
</dbReference>
<dbReference type="Gene3D" id="3.40.1010.10">
    <property type="entry name" value="Cobalt-precorrin-4 Transmethylase, Domain 1"/>
    <property type="match status" value="1"/>
</dbReference>
<dbReference type="InterPro" id="IPR003043">
    <property type="entry name" value="Uropor_MeTrfase_CS"/>
</dbReference>
<dbReference type="CDD" id="cd11642">
    <property type="entry name" value="SUMT"/>
    <property type="match status" value="1"/>
</dbReference>
<evidence type="ECO:0000256" key="11">
    <source>
        <dbReference type="ARBA" id="ARBA00023268"/>
    </source>
</evidence>
<dbReference type="PANTHER" id="PTHR45790:SF3">
    <property type="entry name" value="S-ADENOSYL-L-METHIONINE-DEPENDENT UROPORPHYRINOGEN III METHYLTRANSFERASE, CHLOROPLASTIC"/>
    <property type="match status" value="1"/>
</dbReference>
<evidence type="ECO:0000256" key="8">
    <source>
        <dbReference type="ARBA" id="ARBA00023027"/>
    </source>
</evidence>
<keyword evidence="10" id="KW-0627">Porphyrin biosynthesis</keyword>
<dbReference type="NCBIfam" id="NF007922">
    <property type="entry name" value="PRK10637.1"/>
    <property type="match status" value="1"/>
</dbReference>
<keyword evidence="6" id="KW-0949">S-adenosyl-L-methionine</keyword>
<evidence type="ECO:0000256" key="12">
    <source>
        <dbReference type="ARBA" id="ARBA00025705"/>
    </source>
</evidence>
<evidence type="ECO:0000256" key="2">
    <source>
        <dbReference type="ARBA" id="ARBA00005879"/>
    </source>
</evidence>
<dbReference type="RefSeq" id="WP_108177107.1">
    <property type="nucleotide sequence ID" value="NZ_PZZL01000004.1"/>
</dbReference>
<dbReference type="InterPro" id="IPR036291">
    <property type="entry name" value="NAD(P)-bd_dom_sf"/>
</dbReference>
<evidence type="ECO:0000256" key="14">
    <source>
        <dbReference type="PIRSR" id="PIRSR036426-1"/>
    </source>
</evidence>
<comment type="catalytic activity">
    <reaction evidence="13">
        <text>precorrin-2 + NAD(+) = sirohydrochlorin + NADH + 2 H(+)</text>
        <dbReference type="Rhea" id="RHEA:15613"/>
        <dbReference type="ChEBI" id="CHEBI:15378"/>
        <dbReference type="ChEBI" id="CHEBI:57540"/>
        <dbReference type="ChEBI" id="CHEBI:57945"/>
        <dbReference type="ChEBI" id="CHEBI:58351"/>
        <dbReference type="ChEBI" id="CHEBI:58827"/>
        <dbReference type="EC" id="1.3.1.76"/>
    </reaction>
</comment>
<dbReference type="InterPro" id="IPR006367">
    <property type="entry name" value="Sirohaem_synthase_N"/>
</dbReference>
<keyword evidence="4 18" id="KW-0489">Methyltransferase</keyword>
<dbReference type="Pfam" id="PF14824">
    <property type="entry name" value="Sirohm_synth_M"/>
    <property type="match status" value="1"/>
</dbReference>
<evidence type="ECO:0000256" key="3">
    <source>
        <dbReference type="ARBA" id="ARBA00022573"/>
    </source>
</evidence>
<dbReference type="SUPFAM" id="SSF53790">
    <property type="entry name" value="Tetrapyrrole methylase"/>
    <property type="match status" value="1"/>
</dbReference>
<evidence type="ECO:0000256" key="4">
    <source>
        <dbReference type="ARBA" id="ARBA00022603"/>
    </source>
</evidence>
<dbReference type="SUPFAM" id="SSF75615">
    <property type="entry name" value="Siroheme synthase middle domains-like"/>
    <property type="match status" value="1"/>
</dbReference>
<dbReference type="Gene3D" id="3.40.50.720">
    <property type="entry name" value="NAD(P)-binding Rossmann-like Domain"/>
    <property type="match status" value="1"/>
</dbReference>
<dbReference type="InterPro" id="IPR035996">
    <property type="entry name" value="4pyrrol_Methylase_sf"/>
</dbReference>
<evidence type="ECO:0000259" key="17">
    <source>
        <dbReference type="Pfam" id="PF14824"/>
    </source>
</evidence>
<dbReference type="FunFam" id="3.40.1010.10:FF:000001">
    <property type="entry name" value="Siroheme synthase"/>
    <property type="match status" value="1"/>
</dbReference>
<keyword evidence="8" id="KW-0520">NAD</keyword>
<organism evidence="18 19">
    <name type="scientific">Phreatobacter oligotrophus</name>
    <dbReference type="NCBI Taxonomy" id="1122261"/>
    <lineage>
        <taxon>Bacteria</taxon>
        <taxon>Pseudomonadati</taxon>
        <taxon>Pseudomonadota</taxon>
        <taxon>Alphaproteobacteria</taxon>
        <taxon>Hyphomicrobiales</taxon>
        <taxon>Phreatobacteraceae</taxon>
        <taxon>Phreatobacter</taxon>
    </lineage>
</organism>
<keyword evidence="3" id="KW-0169">Cobalamin biosynthesis</keyword>
<keyword evidence="9" id="KW-0456">Lyase</keyword>
<comment type="caution">
    <text evidence="18">The sequence shown here is derived from an EMBL/GenBank/DDBJ whole genome shotgun (WGS) entry which is preliminary data.</text>
</comment>
<dbReference type="Gene3D" id="3.30.950.10">
    <property type="entry name" value="Methyltransferase, Cobalt-precorrin-4 Transmethylase, Domain 2"/>
    <property type="match status" value="1"/>
</dbReference>